<dbReference type="GO" id="GO:0006508">
    <property type="term" value="P:proteolysis"/>
    <property type="evidence" value="ECO:0007669"/>
    <property type="project" value="UniProtKB-KW"/>
</dbReference>
<gene>
    <name evidence="5" type="ORF">IFJ97_02895</name>
</gene>
<dbReference type="Gene3D" id="3.90.230.10">
    <property type="entry name" value="Creatinase/methionine aminopeptidase superfamily"/>
    <property type="match status" value="1"/>
</dbReference>
<protein>
    <recommendedName>
        <fullName evidence="7">Xaa-Pro dipeptidase</fullName>
    </recommendedName>
</protein>
<keyword evidence="4" id="KW-0482">Metalloprotease</keyword>
<dbReference type="Proteomes" id="UP000598633">
    <property type="component" value="Unassembled WGS sequence"/>
</dbReference>
<keyword evidence="3" id="KW-0378">Hydrolase</keyword>
<sequence length="77" mass="8828">PGFVITIEPGIYFVPQLMDLWRSQNHCADFLDFDALDQWRDFGGIRNEEDFLITSDGARRLGKAKPLTIDEVEALRS</sequence>
<dbReference type="InterPro" id="IPR036005">
    <property type="entry name" value="Creatinase/aminopeptidase-like"/>
</dbReference>
<keyword evidence="2" id="KW-0479">Metal-binding</keyword>
<dbReference type="InterPro" id="IPR052433">
    <property type="entry name" value="X-Pro_dipept-like"/>
</dbReference>
<name>A0A8J6Y4Y9_9BACT</name>
<dbReference type="GO" id="GO:0046872">
    <property type="term" value="F:metal ion binding"/>
    <property type="evidence" value="ECO:0007669"/>
    <property type="project" value="UniProtKB-KW"/>
</dbReference>
<proteinExistence type="predicted"/>
<feature type="non-terminal residue" evidence="5">
    <location>
        <position position="1"/>
    </location>
</feature>
<dbReference type="EMBL" id="JACXWA010000051">
    <property type="protein sequence ID" value="MBD3870292.1"/>
    <property type="molecule type" value="Genomic_DNA"/>
</dbReference>
<keyword evidence="1" id="KW-0645">Protease</keyword>
<evidence type="ECO:0000313" key="5">
    <source>
        <dbReference type="EMBL" id="MBD3870292.1"/>
    </source>
</evidence>
<comment type="caution">
    <text evidence="5">The sequence shown here is derived from an EMBL/GenBank/DDBJ whole genome shotgun (WGS) entry which is preliminary data.</text>
</comment>
<dbReference type="PANTHER" id="PTHR48480">
    <property type="match status" value="1"/>
</dbReference>
<dbReference type="SUPFAM" id="SSF55920">
    <property type="entry name" value="Creatinase/aminopeptidase"/>
    <property type="match status" value="1"/>
</dbReference>
<reference evidence="5 6" key="1">
    <citation type="submission" date="2020-08" db="EMBL/GenBank/DDBJ databases">
        <title>Acidobacteriota in marine sediments use diverse sulfur dissimilation pathways.</title>
        <authorList>
            <person name="Wasmund K."/>
        </authorList>
    </citation>
    <scope>NUCLEOTIDE SEQUENCE [LARGE SCALE GENOMIC DNA]</scope>
    <source>
        <strain evidence="5">MAG AM3-A</strain>
    </source>
</reference>
<evidence type="ECO:0008006" key="7">
    <source>
        <dbReference type="Google" id="ProtNLM"/>
    </source>
</evidence>
<dbReference type="PANTHER" id="PTHR48480:SF2">
    <property type="entry name" value="PEPTIDASE D"/>
    <property type="match status" value="1"/>
</dbReference>
<evidence type="ECO:0000256" key="3">
    <source>
        <dbReference type="ARBA" id="ARBA00022801"/>
    </source>
</evidence>
<evidence type="ECO:0000256" key="1">
    <source>
        <dbReference type="ARBA" id="ARBA00022670"/>
    </source>
</evidence>
<dbReference type="GO" id="GO:0008237">
    <property type="term" value="F:metallopeptidase activity"/>
    <property type="evidence" value="ECO:0007669"/>
    <property type="project" value="UniProtKB-KW"/>
</dbReference>
<evidence type="ECO:0000256" key="4">
    <source>
        <dbReference type="ARBA" id="ARBA00023049"/>
    </source>
</evidence>
<evidence type="ECO:0000313" key="6">
    <source>
        <dbReference type="Proteomes" id="UP000598633"/>
    </source>
</evidence>
<dbReference type="AlphaFoldDB" id="A0A8J6Y4Y9"/>
<organism evidence="5 6">
    <name type="scientific">Candidatus Sulfomarinibacter kjeldsenii</name>
    <dbReference type="NCBI Taxonomy" id="2885994"/>
    <lineage>
        <taxon>Bacteria</taxon>
        <taxon>Pseudomonadati</taxon>
        <taxon>Acidobacteriota</taxon>
        <taxon>Thermoanaerobaculia</taxon>
        <taxon>Thermoanaerobaculales</taxon>
        <taxon>Candidatus Sulfomarinibacteraceae</taxon>
        <taxon>Candidatus Sulfomarinibacter</taxon>
    </lineage>
</organism>
<accession>A0A8J6Y4Y9</accession>
<evidence type="ECO:0000256" key="2">
    <source>
        <dbReference type="ARBA" id="ARBA00022723"/>
    </source>
</evidence>